<comment type="caution">
    <text evidence="2">The sequence shown here is derived from an EMBL/GenBank/DDBJ whole genome shotgun (WGS) entry which is preliminary data.</text>
</comment>
<evidence type="ECO:0000313" key="2">
    <source>
        <dbReference type="EMBL" id="MDC7682848.1"/>
    </source>
</evidence>
<accession>A0ABT5HS12</accession>
<dbReference type="RefSeq" id="WP_272747326.1">
    <property type="nucleotide sequence ID" value="NZ_JAQQKX010000003.1"/>
</dbReference>
<evidence type="ECO:0000313" key="3">
    <source>
        <dbReference type="Proteomes" id="UP001214854"/>
    </source>
</evidence>
<evidence type="ECO:0008006" key="4">
    <source>
        <dbReference type="Google" id="ProtNLM"/>
    </source>
</evidence>
<keyword evidence="1" id="KW-1133">Transmembrane helix</keyword>
<organism evidence="2 3">
    <name type="scientific">Asticcacaulis aquaticus</name>
    <dbReference type="NCBI Taxonomy" id="2984212"/>
    <lineage>
        <taxon>Bacteria</taxon>
        <taxon>Pseudomonadati</taxon>
        <taxon>Pseudomonadota</taxon>
        <taxon>Alphaproteobacteria</taxon>
        <taxon>Caulobacterales</taxon>
        <taxon>Caulobacteraceae</taxon>
        <taxon>Asticcacaulis</taxon>
    </lineage>
</organism>
<proteinExistence type="predicted"/>
<reference evidence="2 3" key="1">
    <citation type="submission" date="2023-01" db="EMBL/GenBank/DDBJ databases">
        <title>Novel species of the genus Asticcacaulis isolated from rivers.</title>
        <authorList>
            <person name="Lu H."/>
        </authorList>
    </citation>
    <scope>NUCLEOTIDE SEQUENCE [LARGE SCALE GENOMIC DNA]</scope>
    <source>
        <strain evidence="2 3">BYS171W</strain>
    </source>
</reference>
<keyword evidence="1" id="KW-0812">Transmembrane</keyword>
<sequence>MITQPMTSDRFEAIVEAYGANPNRWPEAERDAARAFMQREPQVARALMAEARGVDALLGSLAAPEPSDTLQWEVLARLMPAAVVEKVADEHNVVPFVAPHRPKSRVMWLAGGLAAACAAGVIFGVNLGLASTADLRAEDVLVAANYSDVDSW</sequence>
<protein>
    <recommendedName>
        <fullName evidence="4">Anti-sigma factor</fullName>
    </recommendedName>
</protein>
<keyword evidence="1" id="KW-0472">Membrane</keyword>
<gene>
    <name evidence="2" type="ORF">PQU92_06145</name>
</gene>
<dbReference type="Proteomes" id="UP001214854">
    <property type="component" value="Unassembled WGS sequence"/>
</dbReference>
<dbReference type="EMBL" id="JAQQKX010000003">
    <property type="protein sequence ID" value="MDC7682848.1"/>
    <property type="molecule type" value="Genomic_DNA"/>
</dbReference>
<keyword evidence="3" id="KW-1185">Reference proteome</keyword>
<evidence type="ECO:0000256" key="1">
    <source>
        <dbReference type="SAM" id="Phobius"/>
    </source>
</evidence>
<name>A0ABT5HS12_9CAUL</name>
<feature type="transmembrane region" description="Helical" evidence="1">
    <location>
        <begin position="106"/>
        <end position="129"/>
    </location>
</feature>